<name>A0A1E8Q7H5_9MYCO</name>
<dbReference type="Pfam" id="PF13581">
    <property type="entry name" value="HATPase_c_2"/>
    <property type="match status" value="1"/>
</dbReference>
<reference evidence="3 4" key="1">
    <citation type="submission" date="2016-09" db="EMBL/GenBank/DDBJ databases">
        <title>genome sequence of Mycobacterium sp. 739 SCH.</title>
        <authorList>
            <person name="Greninger A.L."/>
            <person name="Qin X."/>
            <person name="Jerome K."/>
            <person name="Vora S."/>
            <person name="Quinn K."/>
        </authorList>
    </citation>
    <scope>NUCLEOTIDE SEQUENCE [LARGE SCALE GENOMIC DNA]</scope>
    <source>
        <strain evidence="3 4">SCH</strain>
    </source>
</reference>
<dbReference type="InterPro" id="IPR003594">
    <property type="entry name" value="HATPase_dom"/>
</dbReference>
<accession>A0A1E8Q7H5</accession>
<keyword evidence="1" id="KW-0418">Kinase</keyword>
<dbReference type="PANTHER" id="PTHR35526">
    <property type="entry name" value="ANTI-SIGMA-F FACTOR RSBW-RELATED"/>
    <property type="match status" value="1"/>
</dbReference>
<dbReference type="PANTHER" id="PTHR35526:SF3">
    <property type="entry name" value="ANTI-SIGMA-F FACTOR RSBW"/>
    <property type="match status" value="1"/>
</dbReference>
<dbReference type="AlphaFoldDB" id="A0A1E8Q7H5"/>
<dbReference type="GO" id="GO:0004674">
    <property type="term" value="F:protein serine/threonine kinase activity"/>
    <property type="evidence" value="ECO:0007669"/>
    <property type="project" value="UniProtKB-KW"/>
</dbReference>
<keyword evidence="1" id="KW-0723">Serine/threonine-protein kinase</keyword>
<gene>
    <name evidence="3" type="ORF">BEL07_06820</name>
</gene>
<dbReference type="Proteomes" id="UP000178953">
    <property type="component" value="Unassembled WGS sequence"/>
</dbReference>
<dbReference type="CDD" id="cd16936">
    <property type="entry name" value="HATPase_RsbW-like"/>
    <property type="match status" value="1"/>
</dbReference>
<dbReference type="Gene3D" id="3.30.565.10">
    <property type="entry name" value="Histidine kinase-like ATPase, C-terminal domain"/>
    <property type="match status" value="1"/>
</dbReference>
<comment type="caution">
    <text evidence="3">The sequence shown here is derived from an EMBL/GenBank/DDBJ whole genome shotgun (WGS) entry which is preliminary data.</text>
</comment>
<proteinExistence type="predicted"/>
<sequence>MTVEYVNSSEGAGHLRQRGRADPVTVARFRSTLGEWLDATLSLSAERRADILLATDEALSNCADHAYRNRSEAGPMYLEVSLDRQESTVTVVVSDEGTWLEQAPPTSEGLRGRGTRLIRALADDVVIDATADGTTVRMQFLGCEVQETRRGRRRREA</sequence>
<dbReference type="InterPro" id="IPR050267">
    <property type="entry name" value="Anti-sigma-factor_SerPK"/>
</dbReference>
<evidence type="ECO:0000313" key="4">
    <source>
        <dbReference type="Proteomes" id="UP000178953"/>
    </source>
</evidence>
<keyword evidence="1" id="KW-0808">Transferase</keyword>
<keyword evidence="4" id="KW-1185">Reference proteome</keyword>
<organism evidence="3 4">
    <name type="scientific">Mycolicibacterium grossiae</name>
    <dbReference type="NCBI Taxonomy" id="1552759"/>
    <lineage>
        <taxon>Bacteria</taxon>
        <taxon>Bacillati</taxon>
        <taxon>Actinomycetota</taxon>
        <taxon>Actinomycetes</taxon>
        <taxon>Mycobacteriales</taxon>
        <taxon>Mycobacteriaceae</taxon>
        <taxon>Mycolicibacterium</taxon>
    </lineage>
</organism>
<evidence type="ECO:0000256" key="1">
    <source>
        <dbReference type="ARBA" id="ARBA00022527"/>
    </source>
</evidence>
<protein>
    <recommendedName>
        <fullName evidence="2">Histidine kinase/HSP90-like ATPase domain-containing protein</fullName>
    </recommendedName>
</protein>
<dbReference type="RefSeq" id="WP_070352339.1">
    <property type="nucleotide sequence ID" value="NZ_CP043474.1"/>
</dbReference>
<dbReference type="SUPFAM" id="SSF55874">
    <property type="entry name" value="ATPase domain of HSP90 chaperone/DNA topoisomerase II/histidine kinase"/>
    <property type="match status" value="1"/>
</dbReference>
<evidence type="ECO:0000259" key="2">
    <source>
        <dbReference type="Pfam" id="PF13581"/>
    </source>
</evidence>
<dbReference type="InterPro" id="IPR036890">
    <property type="entry name" value="HATPase_C_sf"/>
</dbReference>
<feature type="domain" description="Histidine kinase/HSP90-like ATPase" evidence="2">
    <location>
        <begin position="21"/>
        <end position="140"/>
    </location>
</feature>
<dbReference type="OrthoDB" id="5243175at2"/>
<evidence type="ECO:0000313" key="3">
    <source>
        <dbReference type="EMBL" id="OFJ54457.1"/>
    </source>
</evidence>
<dbReference type="EMBL" id="MCHX01000012">
    <property type="protein sequence ID" value="OFJ54457.1"/>
    <property type="molecule type" value="Genomic_DNA"/>
</dbReference>